<keyword evidence="3 11" id="KW-0723">Serine/threonine-protein kinase</keyword>
<keyword evidence="5 10" id="KW-0547">Nucleotide-binding</keyword>
<dbReference type="SUPFAM" id="SSF56112">
    <property type="entry name" value="Protein kinase-like (PK-like)"/>
    <property type="match status" value="1"/>
</dbReference>
<evidence type="ECO:0000256" key="13">
    <source>
        <dbReference type="SAM" id="MobiDB-lite"/>
    </source>
</evidence>
<accession>A0A8S1J4S9</accession>
<comment type="cofactor">
    <cofactor evidence="12">
        <name>Mg(2+)</name>
        <dbReference type="ChEBI" id="CHEBI:18420"/>
    </cofactor>
</comment>
<dbReference type="EMBL" id="CAJHUC010001376">
    <property type="protein sequence ID" value="CAD7700894.1"/>
    <property type="molecule type" value="Genomic_DNA"/>
</dbReference>
<dbReference type="PROSITE" id="PS01351">
    <property type="entry name" value="MAPK"/>
    <property type="match status" value="1"/>
</dbReference>
<evidence type="ECO:0000256" key="4">
    <source>
        <dbReference type="ARBA" id="ARBA00022679"/>
    </source>
</evidence>
<dbReference type="Gene3D" id="3.30.200.20">
    <property type="entry name" value="Phosphorylase Kinase, domain 1"/>
    <property type="match status" value="1"/>
</dbReference>
<dbReference type="AlphaFoldDB" id="A0A8S1J4S9"/>
<evidence type="ECO:0000313" key="16">
    <source>
        <dbReference type="Proteomes" id="UP000708148"/>
    </source>
</evidence>
<dbReference type="InterPro" id="IPR003527">
    <property type="entry name" value="MAP_kinase_CS"/>
</dbReference>
<proteinExistence type="inferred from homology"/>
<comment type="similarity">
    <text evidence="12">Belongs to the protein kinase superfamily. Ser/Thr protein kinase family. MAP kinase subfamily.</text>
</comment>
<gene>
    <name evidence="15" type="ORF">OSTQU699_LOCUS6253</name>
</gene>
<dbReference type="GO" id="GO:0004707">
    <property type="term" value="F:MAP kinase activity"/>
    <property type="evidence" value="ECO:0007669"/>
    <property type="project" value="UniProtKB-EC"/>
</dbReference>
<evidence type="ECO:0000256" key="3">
    <source>
        <dbReference type="ARBA" id="ARBA00022527"/>
    </source>
</evidence>
<name>A0A8S1J4S9_9CHLO</name>
<evidence type="ECO:0000256" key="12">
    <source>
        <dbReference type="RuleBase" id="RU361165"/>
    </source>
</evidence>
<dbReference type="InterPro" id="IPR011009">
    <property type="entry name" value="Kinase-like_dom_sf"/>
</dbReference>
<reference evidence="15" key="1">
    <citation type="submission" date="2020-12" db="EMBL/GenBank/DDBJ databases">
        <authorList>
            <person name="Iha C."/>
        </authorList>
    </citation>
    <scope>NUCLEOTIDE SEQUENCE</scope>
</reference>
<sequence length="382" mass="43926">MSEEIDKHVLRKYEIQQKLGKGAYGIVWRAVDRRTRATVALKKIFDAFQNATDAQRTFREIMFLQEVSNHENIIRLLNVLKADNDRDIYLVFDYMETDLHSVIRANILEEVHKKYIMYQLFKSLKYLHSGELLHRDIKPSNLLLNSECQLKLADFGLARSLSSLLSDDGSVAVLTDYVATRWYRAPEILLGSARYTYGVDMWSSGCILGELLGGKPIFPGTSTMNQLERITEITGPPTRADLDATQSSFSATMIEGCRFAPQRDLREMFPSASREAADLLRKLLQFNPNKRISAEDALRHPYVAQFHNPSDEPTAMRLITIPINDNTKYTISEYRDTLYSEIVRRKKEMRRKMKEKEASRARHSRSRYRSGTTQSHSGTSGR</sequence>
<dbReference type="FunFam" id="3.30.200.20:FF:000166">
    <property type="entry name" value="Mitogen-activated protein kinase"/>
    <property type="match status" value="1"/>
</dbReference>
<evidence type="ECO:0000256" key="5">
    <source>
        <dbReference type="ARBA" id="ARBA00022741"/>
    </source>
</evidence>
<dbReference type="Pfam" id="PF00069">
    <property type="entry name" value="Pkinase"/>
    <property type="match status" value="1"/>
</dbReference>
<comment type="caution">
    <text evidence="15">The sequence shown here is derived from an EMBL/GenBank/DDBJ whole genome shotgun (WGS) entry which is preliminary data.</text>
</comment>
<feature type="compositionally biased region" description="Low complexity" evidence="13">
    <location>
        <begin position="369"/>
        <end position="382"/>
    </location>
</feature>
<evidence type="ECO:0000256" key="7">
    <source>
        <dbReference type="ARBA" id="ARBA00022840"/>
    </source>
</evidence>
<comment type="activity regulation">
    <text evidence="12">Activated by threonine and tyrosine phosphorylation.</text>
</comment>
<comment type="catalytic activity">
    <reaction evidence="9">
        <text>L-seryl-[protein] + ATP = O-phospho-L-seryl-[protein] + ADP + H(+)</text>
        <dbReference type="Rhea" id="RHEA:17989"/>
        <dbReference type="Rhea" id="RHEA-COMP:9863"/>
        <dbReference type="Rhea" id="RHEA-COMP:11604"/>
        <dbReference type="ChEBI" id="CHEBI:15378"/>
        <dbReference type="ChEBI" id="CHEBI:29999"/>
        <dbReference type="ChEBI" id="CHEBI:30616"/>
        <dbReference type="ChEBI" id="CHEBI:83421"/>
        <dbReference type="ChEBI" id="CHEBI:456216"/>
        <dbReference type="EC" id="2.7.11.24"/>
    </reaction>
</comment>
<dbReference type="SMART" id="SM00220">
    <property type="entry name" value="S_TKc"/>
    <property type="match status" value="1"/>
</dbReference>
<dbReference type="Gene3D" id="1.10.510.10">
    <property type="entry name" value="Transferase(Phosphotransferase) domain 1"/>
    <property type="match status" value="1"/>
</dbReference>
<dbReference type="PROSITE" id="PS00108">
    <property type="entry name" value="PROTEIN_KINASE_ST"/>
    <property type="match status" value="1"/>
</dbReference>
<keyword evidence="7 10" id="KW-0067">ATP-binding</keyword>
<keyword evidence="6 12" id="KW-0418">Kinase</keyword>
<dbReference type="PROSITE" id="PS50011">
    <property type="entry name" value="PROTEIN_KINASE_DOM"/>
    <property type="match status" value="1"/>
</dbReference>
<dbReference type="InterPro" id="IPR000719">
    <property type="entry name" value="Prot_kinase_dom"/>
</dbReference>
<keyword evidence="12" id="KW-0460">Magnesium</keyword>
<dbReference type="InterPro" id="IPR050117">
    <property type="entry name" value="MAPK"/>
</dbReference>
<dbReference type="InterPro" id="IPR008271">
    <property type="entry name" value="Ser/Thr_kinase_AS"/>
</dbReference>
<evidence type="ECO:0000256" key="6">
    <source>
        <dbReference type="ARBA" id="ARBA00022777"/>
    </source>
</evidence>
<dbReference type="InterPro" id="IPR017441">
    <property type="entry name" value="Protein_kinase_ATP_BS"/>
</dbReference>
<dbReference type="PANTHER" id="PTHR24055">
    <property type="entry name" value="MITOGEN-ACTIVATED PROTEIN KINASE"/>
    <property type="match status" value="1"/>
</dbReference>
<dbReference type="CDD" id="cd07852">
    <property type="entry name" value="STKc_MAPK15-like"/>
    <property type="match status" value="1"/>
</dbReference>
<protein>
    <recommendedName>
        <fullName evidence="2 12">Mitogen-activated protein kinase</fullName>
        <ecNumber evidence="2 12">2.7.11.24</ecNumber>
    </recommendedName>
</protein>
<dbReference type="FunFam" id="1.10.510.10:FF:000238">
    <property type="entry name" value="Mitogen-activated protein kinase"/>
    <property type="match status" value="1"/>
</dbReference>
<keyword evidence="16" id="KW-1185">Reference proteome</keyword>
<comment type="catalytic activity">
    <reaction evidence="8 12">
        <text>L-threonyl-[protein] + ATP = O-phospho-L-threonyl-[protein] + ADP + H(+)</text>
        <dbReference type="Rhea" id="RHEA:46608"/>
        <dbReference type="Rhea" id="RHEA-COMP:11060"/>
        <dbReference type="Rhea" id="RHEA-COMP:11605"/>
        <dbReference type="ChEBI" id="CHEBI:15378"/>
        <dbReference type="ChEBI" id="CHEBI:30013"/>
        <dbReference type="ChEBI" id="CHEBI:30616"/>
        <dbReference type="ChEBI" id="CHEBI:61977"/>
        <dbReference type="ChEBI" id="CHEBI:456216"/>
        <dbReference type="EC" id="2.7.11.24"/>
    </reaction>
</comment>
<feature type="binding site" evidence="10">
    <location>
        <position position="42"/>
    </location>
    <ligand>
        <name>ATP</name>
        <dbReference type="ChEBI" id="CHEBI:30616"/>
    </ligand>
</feature>
<comment type="similarity">
    <text evidence="1">Belongs to the protein kinase superfamily. CMGC Ser/Thr protein kinase family. MAP kinase subfamily.</text>
</comment>
<evidence type="ECO:0000256" key="10">
    <source>
        <dbReference type="PROSITE-ProRule" id="PRU10141"/>
    </source>
</evidence>
<dbReference type="OrthoDB" id="192887at2759"/>
<keyword evidence="4 12" id="KW-0808">Transferase</keyword>
<feature type="domain" description="Protein kinase" evidence="14">
    <location>
        <begin position="13"/>
        <end position="303"/>
    </location>
</feature>
<evidence type="ECO:0000256" key="9">
    <source>
        <dbReference type="ARBA" id="ARBA00048312"/>
    </source>
</evidence>
<evidence type="ECO:0000313" key="15">
    <source>
        <dbReference type="EMBL" id="CAD7700894.1"/>
    </source>
</evidence>
<evidence type="ECO:0000256" key="11">
    <source>
        <dbReference type="RuleBase" id="RU000304"/>
    </source>
</evidence>
<organism evidence="15 16">
    <name type="scientific">Ostreobium quekettii</name>
    <dbReference type="NCBI Taxonomy" id="121088"/>
    <lineage>
        <taxon>Eukaryota</taxon>
        <taxon>Viridiplantae</taxon>
        <taxon>Chlorophyta</taxon>
        <taxon>core chlorophytes</taxon>
        <taxon>Ulvophyceae</taxon>
        <taxon>TCBD clade</taxon>
        <taxon>Bryopsidales</taxon>
        <taxon>Ostreobineae</taxon>
        <taxon>Ostreobiaceae</taxon>
        <taxon>Ostreobium</taxon>
    </lineage>
</organism>
<dbReference type="PROSITE" id="PS00107">
    <property type="entry name" value="PROTEIN_KINASE_ATP"/>
    <property type="match status" value="1"/>
</dbReference>
<dbReference type="EC" id="2.7.11.24" evidence="2 12"/>
<evidence type="ECO:0000259" key="14">
    <source>
        <dbReference type="PROSITE" id="PS50011"/>
    </source>
</evidence>
<evidence type="ECO:0000256" key="2">
    <source>
        <dbReference type="ARBA" id="ARBA00012411"/>
    </source>
</evidence>
<dbReference type="GO" id="GO:0005524">
    <property type="term" value="F:ATP binding"/>
    <property type="evidence" value="ECO:0007669"/>
    <property type="project" value="UniProtKB-UniRule"/>
</dbReference>
<evidence type="ECO:0000256" key="8">
    <source>
        <dbReference type="ARBA" id="ARBA00047592"/>
    </source>
</evidence>
<evidence type="ECO:0000256" key="1">
    <source>
        <dbReference type="ARBA" id="ARBA00008832"/>
    </source>
</evidence>
<dbReference type="Proteomes" id="UP000708148">
    <property type="component" value="Unassembled WGS sequence"/>
</dbReference>
<feature type="region of interest" description="Disordered" evidence="13">
    <location>
        <begin position="348"/>
        <end position="382"/>
    </location>
</feature>